<evidence type="ECO:0000313" key="2">
    <source>
        <dbReference type="Proteomes" id="UP001499959"/>
    </source>
</evidence>
<proteinExistence type="predicted"/>
<sequence length="325" mass="36125">MPSGLERIMRLRALLFVAGLAHAGVVSAWIGPDHRQLHIVRAGETTLTIEVVGIEDPARVAMLQRWAEEAARATLPPSGRFPLEEAYVRILEIDSRDDSPVPWGQISRDDTVSVLLYVRRDAADEALRADWTAVHEFSHLAHPYLGERGRWLAEGLASYHQNLLRARAGLLAPDEAWRRLDAGFRRGEAAGPGPALDAIGRRRDGTMRVYWGGAAYWLEMDLALRRDHGTTLQEVLDRHARCCLDGVAQVAPEDFVAALDRSAGIDLFARRYRDYAEITTFPSLDESYRALGIAREGDAIVLSVSPETRALREALTAPLRPAARR</sequence>
<comment type="caution">
    <text evidence="1">The sequence shown here is derived from an EMBL/GenBank/DDBJ whole genome shotgun (WGS) entry which is preliminary data.</text>
</comment>
<keyword evidence="2" id="KW-1185">Reference proteome</keyword>
<dbReference type="InterPro" id="IPR027268">
    <property type="entry name" value="Peptidase_M4/M1_CTD_sf"/>
</dbReference>
<protein>
    <recommendedName>
        <fullName evidence="3">Peptidase M61 catalytic domain-containing protein</fullName>
    </recommendedName>
</protein>
<evidence type="ECO:0008006" key="3">
    <source>
        <dbReference type="Google" id="ProtNLM"/>
    </source>
</evidence>
<accession>A0ABP9AYG1</accession>
<name>A0ABP9AYG1_9GAMM</name>
<reference evidence="2" key="1">
    <citation type="journal article" date="2019" name="Int. J. Syst. Evol. Microbiol.">
        <title>The Global Catalogue of Microorganisms (GCM) 10K type strain sequencing project: providing services to taxonomists for standard genome sequencing and annotation.</title>
        <authorList>
            <consortium name="The Broad Institute Genomics Platform"/>
            <consortium name="The Broad Institute Genome Sequencing Center for Infectious Disease"/>
            <person name="Wu L."/>
            <person name="Ma J."/>
        </authorList>
    </citation>
    <scope>NUCLEOTIDE SEQUENCE [LARGE SCALE GENOMIC DNA]</scope>
    <source>
        <strain evidence="2">JCM 18204</strain>
    </source>
</reference>
<dbReference type="Gene3D" id="1.10.390.10">
    <property type="entry name" value="Neutral Protease Domain 2"/>
    <property type="match status" value="1"/>
</dbReference>
<gene>
    <name evidence="1" type="ORF">GCM10023307_11480</name>
</gene>
<dbReference type="EMBL" id="BAABJE010000002">
    <property type="protein sequence ID" value="GAA4788049.1"/>
    <property type="molecule type" value="Genomic_DNA"/>
</dbReference>
<organism evidence="1 2">
    <name type="scientific">Lysobacter hankyongensis</name>
    <dbReference type="NCBI Taxonomy" id="1176535"/>
    <lineage>
        <taxon>Bacteria</taxon>
        <taxon>Pseudomonadati</taxon>
        <taxon>Pseudomonadota</taxon>
        <taxon>Gammaproteobacteria</taxon>
        <taxon>Lysobacterales</taxon>
        <taxon>Lysobacteraceae</taxon>
        <taxon>Lysobacter</taxon>
    </lineage>
</organism>
<dbReference type="Proteomes" id="UP001499959">
    <property type="component" value="Unassembled WGS sequence"/>
</dbReference>
<evidence type="ECO:0000313" key="1">
    <source>
        <dbReference type="EMBL" id="GAA4788049.1"/>
    </source>
</evidence>